<dbReference type="Gene3D" id="2.160.20.80">
    <property type="entry name" value="E3 ubiquitin-protein ligase SopA"/>
    <property type="match status" value="1"/>
</dbReference>
<sequence length="1362" mass="148768">MLIIRLSVSAGQRPATVSNFPTRNKRSKLVSMMSIRVVNAGDGYAYLMESVAVHDDQTAGTALSDYYNATGTPPGRWFGRGIDGLGETTLTVGGIAEEAQMGALYGEGLHPDADARLDNGATLSEVQLGRQYPIFTKGVPVLAAVKKAEKKFFAAHGRRPDTEERNVIGLNIARPYYEEAAEVSASTPREVLAWLNDEKNKVRQATSGLDLTFSPQKSVSVLWALGDEHTRHAIEKIHTQCVEESLAWVEDNVLFTRTGSRSERQIKARGMIASTFMHYDTRAGDPDLHTHCLISNKVQAERGQQHLNDADADKWRSIDASVVLKNSARISQRYQQMLTHRLTTELGLDFRPRVTDADKQPVWEIAGISDEMIESFSSRRVMAKPVYEAYAAQYAATHGHAPSDRARYALWQQAILDTRDAKKPGQSLAAHREHWLALNGGQPLNIADLHADVKRELFPEPGTEDYAIAVATLAVDAVDDTRSRRAEFYRRHLDTSISMRLSQWRFTSTEQAEQVRTAAESFAMEHLIATLSVNIAHTLPAALVADNGQTVDHDMDSEKLTAKQTLAEEATVLDSINIPTGFIASRTSVEAALAAHKDKTGFDLNTGQQLLASHLTESGTLVAAGVGPAGTGKTASMSVVADVWRAHGHAVHALAPSSNAAQQLGNDIGAHGHTIASLTYRWRGLIGGRPHEVDGLGIDLAPGDMLLVDEAGMATTADLAALVEIAQATGAVVRMVGDPHQLDAVETGGLFRTIVKRDASVELDQVMRMGADKVQADAGLKIRHGDHTGLDLYYERGWVHHGDRSDMIATAARDHLADTSAGRSSILIASTRQDVHAANHIIRDARIEAGLVDTTGRSIELGTGHDVAVGDIILTRRNQTIGEHKILNGQRFHVHAVSDDGSLVVVDEQRQRTVVLPAEYVSEHVQLGYAATVHRAQGVTVDVTRAVIGAETDRRGLYVAVTRGKKQNHLYVAEDTSIDVDAEGGHWHMSGEHHAPDHRAILEKIVATDAGQRSATDLHHDELLHAVSDERKAQLLSTATDLLTAQWRSEVLEPEVRQRLDQLSVHYLESIDEDDAVEKISTAIVRMTGAGINYREVMDRCFAGLEGSRDVGAVIASRLSQYLPESQAEVRALPPRHRGMDSELYDWAEATREALLARPTRELRELPTPLPDSGVVEGWDLHNVDLRGRDLSNLKFVDCDLQGAALDNTTWHYTNFMNCSMENVTATGAQIGVGDSILRASMIMDSRLDGADFSEVRGESLSIMRSTAHNIVVDGAYLRGNFTNSDFTGVDFEAAEIGELTLAKSVTEESAQVREREAAQQRELDEMIDSMAQDEDEAATASSGVDDMAGDYFGYEDTGFEL</sequence>
<evidence type="ECO:0000256" key="1">
    <source>
        <dbReference type="SAM" id="MobiDB-lite"/>
    </source>
</evidence>
<dbReference type="SUPFAM" id="SSF55464">
    <property type="entry name" value="Origin of replication-binding domain, RBD-like"/>
    <property type="match status" value="1"/>
</dbReference>
<dbReference type="SUPFAM" id="SSF52540">
    <property type="entry name" value="P-loop containing nucleoside triphosphate hydrolases"/>
    <property type="match status" value="2"/>
</dbReference>
<dbReference type="Pfam" id="PF13604">
    <property type="entry name" value="AAA_30"/>
    <property type="match status" value="1"/>
</dbReference>
<name>A0A142EAM8_CORGT</name>
<geneLocation type="plasmid" evidence="3">
    <name>pBL90</name>
</geneLocation>
<dbReference type="Gene3D" id="3.40.50.300">
    <property type="entry name" value="P-loop containing nucleotide triphosphate hydrolases"/>
    <property type="match status" value="2"/>
</dbReference>
<feature type="compositionally biased region" description="Acidic residues" evidence="1">
    <location>
        <begin position="1328"/>
        <end position="1338"/>
    </location>
</feature>
<proteinExistence type="predicted"/>
<accession>A0A142EAM8</accession>
<protein>
    <submittedName>
        <fullName evidence="3">TraA</fullName>
    </submittedName>
</protein>
<dbReference type="CDD" id="cd18809">
    <property type="entry name" value="SF1_C_RecD"/>
    <property type="match status" value="1"/>
</dbReference>
<evidence type="ECO:0000313" key="3">
    <source>
        <dbReference type="EMBL" id="AMQ45216.1"/>
    </source>
</evidence>
<organism evidence="3">
    <name type="scientific">Corynebacterium glutamicum</name>
    <name type="common">Brevibacterium saccharolyticum</name>
    <dbReference type="NCBI Taxonomy" id="1718"/>
    <lineage>
        <taxon>Bacteria</taxon>
        <taxon>Bacillati</taxon>
        <taxon>Actinomycetota</taxon>
        <taxon>Actinomycetes</taxon>
        <taxon>Mycobacteriales</taxon>
        <taxon>Corynebacteriaceae</taxon>
        <taxon>Corynebacterium</taxon>
    </lineage>
</organism>
<dbReference type="EMBL" id="KU306397">
    <property type="protein sequence ID" value="AMQ45216.1"/>
    <property type="molecule type" value="Genomic_DNA"/>
</dbReference>
<dbReference type="NCBIfam" id="NF041492">
    <property type="entry name" value="MobF"/>
    <property type="match status" value="1"/>
</dbReference>
<keyword evidence="3" id="KW-0614">Plasmid</keyword>
<dbReference type="SUPFAM" id="SSF141571">
    <property type="entry name" value="Pentapeptide repeat-like"/>
    <property type="match status" value="1"/>
</dbReference>
<dbReference type="Pfam" id="PF08751">
    <property type="entry name" value="TrwC"/>
    <property type="match status" value="1"/>
</dbReference>
<dbReference type="InterPro" id="IPR027417">
    <property type="entry name" value="P-loop_NTPase"/>
</dbReference>
<feature type="domain" description="TrwC relaxase" evidence="2">
    <location>
        <begin position="40"/>
        <end position="435"/>
    </location>
</feature>
<evidence type="ECO:0000259" key="2">
    <source>
        <dbReference type="Pfam" id="PF08751"/>
    </source>
</evidence>
<dbReference type="InterPro" id="IPR014862">
    <property type="entry name" value="TrwC"/>
</dbReference>
<feature type="region of interest" description="Disordered" evidence="1">
    <location>
        <begin position="1328"/>
        <end position="1348"/>
    </location>
</feature>
<reference evidence="3" key="1">
    <citation type="journal article" date="2016" name="Russ. J. Genet.">
        <title>Sequencing and structural analysis of the cryptic plasmid pBL90 from Brevibacterium lactofermentum.</title>
        <authorList>
            <person name="Novikov A.D."/>
            <person name="Ryabchenko L.E."/>
            <person name="Beletsky A.V."/>
            <person name="Mardanov A.V."/>
            <person name="Ravin N.V."/>
            <person name="Yanenko A.S."/>
        </authorList>
    </citation>
    <scope>NUCLEOTIDE SEQUENCE</scope>
    <source>
        <strain evidence="3">DSM 1412</strain>
        <plasmid evidence="3">pBL90</plasmid>
    </source>
</reference>
<dbReference type="Gene3D" id="2.30.30.940">
    <property type="match status" value="1"/>
</dbReference>
<dbReference type="CDD" id="cd17933">
    <property type="entry name" value="DEXSc_RecD-like"/>
    <property type="match status" value="1"/>
</dbReference>